<dbReference type="OrthoDB" id="9766402at2"/>
<organism evidence="5 6">
    <name type="scientific">Pseudomonas fluorescens</name>
    <dbReference type="NCBI Taxonomy" id="294"/>
    <lineage>
        <taxon>Bacteria</taxon>
        <taxon>Pseudomonadati</taxon>
        <taxon>Pseudomonadota</taxon>
        <taxon>Gammaproteobacteria</taxon>
        <taxon>Pseudomonadales</taxon>
        <taxon>Pseudomonadaceae</taxon>
        <taxon>Pseudomonas</taxon>
    </lineage>
</organism>
<dbReference type="SUPFAM" id="SSF51905">
    <property type="entry name" value="FAD/NAD(P)-binding domain"/>
    <property type="match status" value="2"/>
</dbReference>
<dbReference type="InterPro" id="IPR020946">
    <property type="entry name" value="Flavin_mOase-like"/>
</dbReference>
<evidence type="ECO:0000256" key="2">
    <source>
        <dbReference type="ARBA" id="ARBA00022827"/>
    </source>
</evidence>
<protein>
    <submittedName>
        <fullName evidence="5">Cyclohexanone monooxygenase</fullName>
    </submittedName>
</protein>
<dbReference type="Gene3D" id="3.50.50.60">
    <property type="entry name" value="FAD/NAD(P)-binding domain"/>
    <property type="match status" value="2"/>
</dbReference>
<name>A0A0P8XI08_PSEFL</name>
<dbReference type="PANTHER" id="PTHR43098">
    <property type="entry name" value="L-ORNITHINE N(5)-MONOOXYGENASE-RELATED"/>
    <property type="match status" value="1"/>
</dbReference>
<keyword evidence="2" id="KW-0274">FAD</keyword>
<evidence type="ECO:0000313" key="6">
    <source>
        <dbReference type="Proteomes" id="UP000050349"/>
    </source>
</evidence>
<keyword evidence="5" id="KW-0503">Monooxygenase</keyword>
<dbReference type="EMBL" id="LJXB01000076">
    <property type="protein sequence ID" value="KPU59509.1"/>
    <property type="molecule type" value="Genomic_DNA"/>
</dbReference>
<keyword evidence="3" id="KW-0521">NADP</keyword>
<dbReference type="Pfam" id="PF00743">
    <property type="entry name" value="FMO-like"/>
    <property type="match status" value="1"/>
</dbReference>
<dbReference type="InterPro" id="IPR036188">
    <property type="entry name" value="FAD/NAD-bd_sf"/>
</dbReference>
<evidence type="ECO:0000256" key="4">
    <source>
        <dbReference type="ARBA" id="ARBA00023002"/>
    </source>
</evidence>
<dbReference type="Proteomes" id="UP000050349">
    <property type="component" value="Unassembled WGS sequence"/>
</dbReference>
<comment type="caution">
    <text evidence="5">The sequence shown here is derived from an EMBL/GenBank/DDBJ whole genome shotgun (WGS) entry which is preliminary data.</text>
</comment>
<sequence length="556" mass="62173">MTTTVLAKRSVGTDIINYDAIVIGAGFGGIYMLKKLRDELGLKVRAFDKAGGVGGTWYWNRYPGALSDSESFVYCFSWDRELCQEWDITTRYLTQPQILSYLNHAVDRHDLRRDIQLETGITSAVFDEQSSRWLVTADDGHQYSAKYLVTALGLLSATNVPKIKGLDQFKGQMYHTANWPADAELEGKRVGVIGTGSTGCQVITAIAPIVGHLRVFQRSAQYTVPVGNGPLSREHVDDIKRNYDSIWKEVRSSRLAFGFQESDIPTMSVDAAERKAIFQRAWDGGGGFRYMFQTFNDIATSEEANIAAQDFVREKIAEIVKDPETARKLMPRDLYAKRPLCDSGYYATFNRDNVSLVDVKANPIEEITARGIRTADGVEHDLDVLVFATGFDAVDGNYKRIDIRGRDNVSINDHWADGPSSYLSVATANFPNMFMILGPNGPFTNLPPTIETEVEWVSELITFMEENELACVESDPQSEHDWGVTCQEIADQTLFAKTDSWIFGANIPGKSNKVYFYMGGLGAFSEHLRAVKNDDYRGFKFKAVSVADRHVQKALH</sequence>
<dbReference type="GO" id="GO:0050661">
    <property type="term" value="F:NADP binding"/>
    <property type="evidence" value="ECO:0007669"/>
    <property type="project" value="InterPro"/>
</dbReference>
<dbReference type="AlphaFoldDB" id="A0A0P8XI08"/>
<dbReference type="InterPro" id="IPR050775">
    <property type="entry name" value="FAD-binding_Monooxygenases"/>
</dbReference>
<evidence type="ECO:0000313" key="5">
    <source>
        <dbReference type="EMBL" id="KPU59509.1"/>
    </source>
</evidence>
<reference evidence="5 6" key="1">
    <citation type="submission" date="2015-09" db="EMBL/GenBank/DDBJ databases">
        <authorList>
            <person name="Jackson K.R."/>
            <person name="Lunt B.L."/>
            <person name="Fisher J.N.B."/>
            <person name="Gardner A.V."/>
            <person name="Bailey M.E."/>
            <person name="Deus L.M."/>
            <person name="Earl A.S."/>
            <person name="Gibby P.D."/>
            <person name="Hartmann K.A."/>
            <person name="Liu J.E."/>
            <person name="Manci A.M."/>
            <person name="Nielsen D.A."/>
            <person name="Solomon M.B."/>
            <person name="Breakwell D.P."/>
            <person name="Burnett S.H."/>
            <person name="Grose J.H."/>
        </authorList>
    </citation>
    <scope>NUCLEOTIDE SEQUENCE [LARGE SCALE GENOMIC DNA]</scope>
    <source>
        <strain evidence="5 6">S613</strain>
    </source>
</reference>
<keyword evidence="1" id="KW-0285">Flavoprotein</keyword>
<evidence type="ECO:0000256" key="3">
    <source>
        <dbReference type="ARBA" id="ARBA00022857"/>
    </source>
</evidence>
<dbReference type="GO" id="GO:0004499">
    <property type="term" value="F:N,N-dimethylaniline monooxygenase activity"/>
    <property type="evidence" value="ECO:0007669"/>
    <property type="project" value="InterPro"/>
</dbReference>
<accession>A0A0P8XI08</accession>
<dbReference type="SMR" id="A0A0P8XI08"/>
<dbReference type="PANTHER" id="PTHR43098:SF5">
    <property type="entry name" value="DUAL-FUNCTIONAL MONOOXYGENASE_METHYLTRANSFERASE PSOF"/>
    <property type="match status" value="1"/>
</dbReference>
<dbReference type="RefSeq" id="WP_057397876.1">
    <property type="nucleotide sequence ID" value="NZ_LJXB01000076.1"/>
</dbReference>
<evidence type="ECO:0000256" key="1">
    <source>
        <dbReference type="ARBA" id="ARBA00022630"/>
    </source>
</evidence>
<keyword evidence="4" id="KW-0560">Oxidoreductase</keyword>
<dbReference type="GO" id="GO:0050660">
    <property type="term" value="F:flavin adenine dinucleotide binding"/>
    <property type="evidence" value="ECO:0007669"/>
    <property type="project" value="InterPro"/>
</dbReference>
<gene>
    <name evidence="5" type="primary">chnB</name>
    <name evidence="5" type="ORF">AN403_3000</name>
</gene>
<proteinExistence type="predicted"/>
<dbReference type="PATRIC" id="fig|294.162.peg.2781"/>